<reference evidence="2" key="1">
    <citation type="submission" date="2015-03" db="EMBL/GenBank/DDBJ databases">
        <authorList>
            <consortium name="Pathogen Informatics"/>
        </authorList>
    </citation>
    <scope>NUCLEOTIDE SEQUENCE [LARGE SCALE GENOMIC DNA]</scope>
    <source>
        <strain evidence="2">NCTC11134</strain>
        <plasmid evidence="2">2</plasmid>
    </source>
</reference>
<dbReference type="SUPFAM" id="SSF55729">
    <property type="entry name" value="Acyl-CoA N-acyltransferases (Nat)"/>
    <property type="match status" value="1"/>
</dbReference>
<sequence length="249" mass="26996">MTVETVAVGAGGARETEVLRFRDMQSGYVFHVTTPDAHPDLWRRYLGGALQVYRQYGVESALEYDRVTDGRSTSLFFAAVDPEGAIVAGLRAQGPYRSAAEAHGLGAWTGRPGEAALRTMIGDRIGEGVVEAKAVWVSREAAHRPHLGAAVARCVVHSAWLLGARWGFATTAEHSIALYRSSGGRVAGEIAPVPYPDERYRTVPLWWDTTAYRLHATRSQSALTMIERAALRAWGVPRPVLATKGGAAR</sequence>
<gene>
    <name evidence="1" type="ORF">ERS450000_04990</name>
</gene>
<dbReference type="AlphaFoldDB" id="A0A0H5P3Q9"/>
<dbReference type="Proteomes" id="UP000057820">
    <property type="component" value="Plasmid 2"/>
</dbReference>
<dbReference type="RefSeq" id="WP_174520492.1">
    <property type="nucleotide sequence ID" value="NZ_CAACYE020000001.1"/>
</dbReference>
<dbReference type="EMBL" id="LN868939">
    <property type="protein sequence ID" value="CRY82510.1"/>
    <property type="molecule type" value="Genomic_DNA"/>
</dbReference>
<accession>A0A0H5P3Q9</accession>
<evidence type="ECO:0008006" key="3">
    <source>
        <dbReference type="Google" id="ProtNLM"/>
    </source>
</evidence>
<evidence type="ECO:0000313" key="1">
    <source>
        <dbReference type="EMBL" id="CRY82510.1"/>
    </source>
</evidence>
<name>A0A0H5P3Q9_NOCFR</name>
<dbReference type="KEGG" id="nfr:ERS450000_04990"/>
<keyword evidence="1" id="KW-0614">Plasmid</keyword>
<protein>
    <recommendedName>
        <fullName evidence="3">N-acetyltransferase domain-containing protein</fullName>
    </recommendedName>
</protein>
<geneLocation type="plasmid" evidence="1">
    <name>2</name>
</geneLocation>
<proteinExistence type="predicted"/>
<dbReference type="InterPro" id="IPR016181">
    <property type="entry name" value="Acyl_CoA_acyltransferase"/>
</dbReference>
<organism evidence="1 2">
    <name type="scientific">Nocardia farcinica</name>
    <dbReference type="NCBI Taxonomy" id="37329"/>
    <lineage>
        <taxon>Bacteria</taxon>
        <taxon>Bacillati</taxon>
        <taxon>Actinomycetota</taxon>
        <taxon>Actinomycetes</taxon>
        <taxon>Mycobacteriales</taxon>
        <taxon>Nocardiaceae</taxon>
        <taxon>Nocardia</taxon>
    </lineage>
</organism>
<evidence type="ECO:0000313" key="2">
    <source>
        <dbReference type="Proteomes" id="UP000057820"/>
    </source>
</evidence>